<evidence type="ECO:0000256" key="10">
    <source>
        <dbReference type="RuleBase" id="RU004504"/>
    </source>
</evidence>
<comment type="cofactor">
    <cofactor evidence="1 10">
        <name>pyridoxal 5'-phosphate</name>
        <dbReference type="ChEBI" id="CHEBI:597326"/>
    </cofactor>
</comment>
<dbReference type="InterPro" id="IPR016454">
    <property type="entry name" value="Cysteine_dSase"/>
</dbReference>
<reference evidence="12 13" key="1">
    <citation type="submission" date="2018-06" db="EMBL/GenBank/DDBJ databases">
        <authorList>
            <consortium name="Pathogen Informatics"/>
            <person name="Doyle S."/>
        </authorList>
    </citation>
    <scope>NUCLEOTIDE SEQUENCE [LARGE SCALE GENOMIC DNA]</scope>
    <source>
        <strain evidence="12 13">NCTC11088</strain>
    </source>
</reference>
<dbReference type="EC" id="2.8.1.7" evidence="3"/>
<dbReference type="Gene3D" id="3.40.640.10">
    <property type="entry name" value="Type I PLP-dependent aspartate aminotransferase-like (Major domain)"/>
    <property type="match status" value="1"/>
</dbReference>
<dbReference type="PANTHER" id="PTHR11601:SF34">
    <property type="entry name" value="CYSTEINE DESULFURASE"/>
    <property type="match status" value="1"/>
</dbReference>
<sequence>MEIYLDNAATTKISDEVFGAMLPYLKEFYGNASSVYSIGKKSKEAIIEARDLIAKALRCKSKEIFFTSGGSEADNWAIKGSLLKSKHILSTPIEHEAVLQSLEYMKDLGYEIEYLDVNSNGIVEIDSLKSKLRDDTALISVMYANNEIGTIQPIKEIGEFLKDKNTLFHVDAVQALGSIEINLSELNVDMMSFSAHKIHGPKGVGALYIKEGTKINSMINGGSQERNKRAGTENVAGIVGFAKAVEIAQKNVYVRNSKIEKLRDKLLKNLLSLEGVYLNGDLENRLKGNINISMENVDSSILLMKLDMEGIMASIGSACNSGSINPSYVLKAIGRNDELSKNSLRLTLNEENSEEQIDRASAIIIDSINSLR</sequence>
<dbReference type="RefSeq" id="WP_004822796.1">
    <property type="nucleotide sequence ID" value="NZ_UGTH01000001.1"/>
</dbReference>
<dbReference type="Gene3D" id="3.90.1150.10">
    <property type="entry name" value="Aspartate Aminotransferase, domain 1"/>
    <property type="match status" value="1"/>
</dbReference>
<gene>
    <name evidence="12" type="primary">iscS_2</name>
    <name evidence="12" type="ORF">NCTC11088_02070</name>
</gene>
<dbReference type="SUPFAM" id="SSF53383">
    <property type="entry name" value="PLP-dependent transferases"/>
    <property type="match status" value="1"/>
</dbReference>
<evidence type="ECO:0000256" key="7">
    <source>
        <dbReference type="ARBA" id="ARBA00023004"/>
    </source>
</evidence>
<dbReference type="InterPro" id="IPR015422">
    <property type="entry name" value="PyrdxlP-dep_Trfase_small"/>
</dbReference>
<dbReference type="InterPro" id="IPR000192">
    <property type="entry name" value="Aminotrans_V_dom"/>
</dbReference>
<dbReference type="Gene3D" id="1.10.260.50">
    <property type="match status" value="1"/>
</dbReference>
<evidence type="ECO:0000256" key="8">
    <source>
        <dbReference type="ARBA" id="ARBA00023014"/>
    </source>
</evidence>
<dbReference type="InterPro" id="IPR020578">
    <property type="entry name" value="Aminotrans_V_PyrdxlP_BS"/>
</dbReference>
<comment type="similarity">
    <text evidence="2">Belongs to the class-V pyridoxal-phosphate-dependent aminotransferase family. NifS/IscS subfamily.</text>
</comment>
<keyword evidence="5" id="KW-0479">Metal-binding</keyword>
<dbReference type="PROSITE" id="PS00595">
    <property type="entry name" value="AA_TRANSFER_CLASS_5"/>
    <property type="match status" value="1"/>
</dbReference>
<comment type="catalytic activity">
    <reaction evidence="9">
        <text>(sulfur carrier)-H + L-cysteine = (sulfur carrier)-SH + L-alanine</text>
        <dbReference type="Rhea" id="RHEA:43892"/>
        <dbReference type="Rhea" id="RHEA-COMP:14737"/>
        <dbReference type="Rhea" id="RHEA-COMP:14739"/>
        <dbReference type="ChEBI" id="CHEBI:29917"/>
        <dbReference type="ChEBI" id="CHEBI:35235"/>
        <dbReference type="ChEBI" id="CHEBI:57972"/>
        <dbReference type="ChEBI" id="CHEBI:64428"/>
        <dbReference type="EC" id="2.8.1.7"/>
    </reaction>
</comment>
<keyword evidence="6" id="KW-0663">Pyridoxal phosphate</keyword>
<dbReference type="GO" id="GO:0051536">
    <property type="term" value="F:iron-sulfur cluster binding"/>
    <property type="evidence" value="ECO:0007669"/>
    <property type="project" value="UniProtKB-KW"/>
</dbReference>
<evidence type="ECO:0000256" key="9">
    <source>
        <dbReference type="ARBA" id="ARBA00050776"/>
    </source>
</evidence>
<evidence type="ECO:0000256" key="1">
    <source>
        <dbReference type="ARBA" id="ARBA00001933"/>
    </source>
</evidence>
<evidence type="ECO:0000256" key="6">
    <source>
        <dbReference type="ARBA" id="ARBA00022898"/>
    </source>
</evidence>
<dbReference type="Proteomes" id="UP000254777">
    <property type="component" value="Unassembled WGS sequence"/>
</dbReference>
<evidence type="ECO:0000256" key="3">
    <source>
        <dbReference type="ARBA" id="ARBA00012239"/>
    </source>
</evidence>
<dbReference type="AlphaFoldDB" id="A0A379DFB9"/>
<evidence type="ECO:0000313" key="12">
    <source>
        <dbReference type="EMBL" id="SUB76255.1"/>
    </source>
</evidence>
<keyword evidence="8" id="KW-0411">Iron-sulfur</keyword>
<evidence type="ECO:0000313" key="13">
    <source>
        <dbReference type="Proteomes" id="UP000254777"/>
    </source>
</evidence>
<proteinExistence type="inferred from homology"/>
<evidence type="ECO:0000256" key="4">
    <source>
        <dbReference type="ARBA" id="ARBA00022679"/>
    </source>
</evidence>
<organism evidence="12 13">
    <name type="scientific">Peptoniphilus indolicus</name>
    <dbReference type="NCBI Taxonomy" id="33030"/>
    <lineage>
        <taxon>Bacteria</taxon>
        <taxon>Bacillati</taxon>
        <taxon>Bacillota</taxon>
        <taxon>Tissierellia</taxon>
        <taxon>Tissierellales</taxon>
        <taxon>Peptoniphilaceae</taxon>
        <taxon>Peptoniphilus</taxon>
    </lineage>
</organism>
<dbReference type="PANTHER" id="PTHR11601">
    <property type="entry name" value="CYSTEINE DESULFURYLASE FAMILY MEMBER"/>
    <property type="match status" value="1"/>
</dbReference>
<keyword evidence="7" id="KW-0408">Iron</keyword>
<evidence type="ECO:0000259" key="11">
    <source>
        <dbReference type="Pfam" id="PF00266"/>
    </source>
</evidence>
<keyword evidence="4 12" id="KW-0808">Transferase</keyword>
<evidence type="ECO:0000256" key="5">
    <source>
        <dbReference type="ARBA" id="ARBA00022723"/>
    </source>
</evidence>
<dbReference type="EMBL" id="UGTH01000001">
    <property type="protein sequence ID" value="SUB76255.1"/>
    <property type="molecule type" value="Genomic_DNA"/>
</dbReference>
<dbReference type="FunFam" id="3.40.640.10:FF:000084">
    <property type="entry name" value="IscS-like cysteine desulfurase"/>
    <property type="match status" value="1"/>
</dbReference>
<protein>
    <recommendedName>
        <fullName evidence="3">cysteine desulfurase</fullName>
        <ecNumber evidence="3">2.8.1.7</ecNumber>
    </recommendedName>
</protein>
<accession>A0A379DFB9</accession>
<dbReference type="GO" id="GO:0046872">
    <property type="term" value="F:metal ion binding"/>
    <property type="evidence" value="ECO:0007669"/>
    <property type="project" value="UniProtKB-KW"/>
</dbReference>
<dbReference type="Pfam" id="PF00266">
    <property type="entry name" value="Aminotran_5"/>
    <property type="match status" value="1"/>
</dbReference>
<dbReference type="InterPro" id="IPR015424">
    <property type="entry name" value="PyrdxlP-dep_Trfase"/>
</dbReference>
<feature type="domain" description="Aminotransferase class V" evidence="11">
    <location>
        <begin position="3"/>
        <end position="359"/>
    </location>
</feature>
<dbReference type="InterPro" id="IPR015421">
    <property type="entry name" value="PyrdxlP-dep_Trfase_major"/>
</dbReference>
<dbReference type="GO" id="GO:0031071">
    <property type="term" value="F:cysteine desulfurase activity"/>
    <property type="evidence" value="ECO:0007669"/>
    <property type="project" value="UniProtKB-EC"/>
</dbReference>
<dbReference type="PIRSF" id="PIRSF005572">
    <property type="entry name" value="NifS"/>
    <property type="match status" value="1"/>
</dbReference>
<name>A0A379DFB9_9FIRM</name>
<evidence type="ECO:0000256" key="2">
    <source>
        <dbReference type="ARBA" id="ARBA00006490"/>
    </source>
</evidence>